<dbReference type="Proteomes" id="UP000201341">
    <property type="component" value="Segment"/>
</dbReference>
<proteinExistence type="predicted"/>
<dbReference type="RefSeq" id="YP_009362939.1">
    <property type="nucleotide sequence ID" value="NC_034628.1"/>
</dbReference>
<dbReference type="OrthoDB" id="18948at10239"/>
<dbReference type="KEGG" id="vg:32878846"/>
<accession>A0A1X9SJX0</accession>
<name>A0A1X9SJX0_9VIRU</name>
<protein>
    <submittedName>
        <fullName evidence="1">Uncharacterized protein</fullName>
    </submittedName>
</protein>
<evidence type="ECO:0000313" key="1">
    <source>
        <dbReference type="EMBL" id="ARQ96537.1"/>
    </source>
</evidence>
<reference evidence="1 2" key="1">
    <citation type="journal article" date="2017" name="Viruses">
        <title>Differentiation and structure in Sulfolobus islandicus rod-shaped virus populations.</title>
        <authorList>
            <person name="Bautista M.A."/>
            <person name="Black J.A."/>
            <person name="Youngblut N.D."/>
            <person name="Whitaker R.J."/>
        </authorList>
    </citation>
    <scope>NUCLEOTIDE SEQUENCE [LARGE SCALE GENOMIC DNA]</scope>
</reference>
<dbReference type="EMBL" id="KY744231">
    <property type="protein sequence ID" value="ARQ96537.1"/>
    <property type="molecule type" value="Genomic_DNA"/>
</dbReference>
<evidence type="ECO:0000313" key="2">
    <source>
        <dbReference type="Proteomes" id="UP000201341"/>
    </source>
</evidence>
<sequence length="85" mass="10346">MGIVLSTRPTLLIIKNKMIRQYFCSECDIMLAEVENNTIKKFQSCLHFRIEKFGKEYYFRKFIRPRKIIAEEKDYFYLLIPNDKN</sequence>
<keyword evidence="2" id="KW-1185">Reference proteome</keyword>
<organism evidence="1 2">
    <name type="scientific">Sulfolobus islandicus rod-shaped virus 4</name>
    <dbReference type="NCBI Taxonomy" id="1983547"/>
    <lineage>
        <taxon>Viruses</taxon>
        <taxon>Adnaviria</taxon>
        <taxon>Zilligvirae</taxon>
        <taxon>Taleaviricota</taxon>
        <taxon>Tokiviricetes</taxon>
        <taxon>Ligamenvirales</taxon>
        <taxon>Rudiviridae</taxon>
        <taxon>Usarudivirus</taxon>
        <taxon>Usarudivirus yellowstonense</taxon>
        <taxon>Usarudivirus SIRV4</taxon>
    </lineage>
</organism>
<dbReference type="GeneID" id="32878846"/>